<evidence type="ECO:0000313" key="3">
    <source>
        <dbReference type="EMBL" id="KRU13145.1"/>
    </source>
</evidence>
<evidence type="ECO:0000313" key="2">
    <source>
        <dbReference type="EMBL" id="AJA50846.1"/>
    </source>
</evidence>
<reference evidence="3" key="2">
    <citation type="submission" date="2015-10" db="EMBL/GenBank/DDBJ databases">
        <title>Improved Draft Genome Sequence of Clostridium pasteurianum Strain ATCC 6013 (DSM 525) Using a Hybrid Next-Generation Sequencing Approach.</title>
        <authorList>
            <person name="Pyne M.E."/>
            <person name="Utturkar S.M."/>
            <person name="Brown S.D."/>
            <person name="Moo-Young M."/>
            <person name="Chung D.A."/>
            <person name="Chou P.C."/>
        </authorList>
    </citation>
    <scope>NUCLEOTIDE SEQUENCE</scope>
    <source>
        <strain evidence="3">ATCC 6013</strain>
    </source>
</reference>
<keyword evidence="1" id="KW-0812">Transmembrane</keyword>
<keyword evidence="1" id="KW-1133">Transmembrane helix</keyword>
<protein>
    <submittedName>
        <fullName evidence="3">RHS repeat-associated core domain containing protein-containing protein</fullName>
    </submittedName>
    <submittedName>
        <fullName evidence="2">RHS repeat-associated core domain-containing protein</fullName>
    </submittedName>
</protein>
<dbReference type="Gene3D" id="2.180.10.10">
    <property type="entry name" value="RHS repeat-associated core"/>
    <property type="match status" value="1"/>
</dbReference>
<reference evidence="2 5" key="1">
    <citation type="journal article" date="2015" name="Genome Announc.">
        <title>Complete Genome Sequence of the Nitrogen-Fixing and Solvent-Producing Clostridium pasteurianum DSM 525.</title>
        <authorList>
            <person name="Poehlein A."/>
            <person name="Grosse-Honebrink A."/>
            <person name="Zhang Y."/>
            <person name="Minton N.P."/>
            <person name="Daniel R."/>
        </authorList>
    </citation>
    <scope>NUCLEOTIDE SEQUENCE [LARGE SCALE GENOMIC DNA]</scope>
    <source>
        <strain evidence="2">DSM 525</strain>
        <strain evidence="5">DSM 525 / ATCC 6013</strain>
    </source>
</reference>
<feature type="transmembrane region" description="Helical" evidence="1">
    <location>
        <begin position="218"/>
        <end position="244"/>
    </location>
</feature>
<reference evidence="3 4" key="3">
    <citation type="journal article" name="Genome Announc.">
        <title>Improved Draft Genome Sequence of Clostridium pasteurianum Strain ATCC 6013 (DSM 525) Using a Hybrid Next-Generation Sequencing Approach.</title>
        <authorList>
            <person name="Pyne M.E."/>
            <person name="Utturkar S."/>
            <person name="Brown S.D."/>
            <person name="Moo-Young M."/>
            <person name="Chung D.A."/>
            <person name="Chou C.P."/>
        </authorList>
    </citation>
    <scope>NUCLEOTIDE SEQUENCE [LARGE SCALE GENOMIC DNA]</scope>
    <source>
        <strain evidence="3 4">ATCC 6013</strain>
    </source>
</reference>
<name>A0A0H3J4K2_CLOPA</name>
<dbReference type="KEGG" id="cpat:CLPA_c07580"/>
<dbReference type="Proteomes" id="UP000028042">
    <property type="component" value="Unassembled WGS sequence"/>
</dbReference>
<dbReference type="Proteomes" id="UP000030905">
    <property type="component" value="Chromosome"/>
</dbReference>
<dbReference type="eggNOG" id="COG3209">
    <property type="taxonomic scope" value="Bacteria"/>
</dbReference>
<dbReference type="AlphaFoldDB" id="A0A0H3J4K2"/>
<evidence type="ECO:0000256" key="1">
    <source>
        <dbReference type="SAM" id="Phobius"/>
    </source>
</evidence>
<feature type="transmembrane region" description="Helical" evidence="1">
    <location>
        <begin position="192"/>
        <end position="212"/>
    </location>
</feature>
<keyword evidence="1" id="KW-0472">Membrane</keyword>
<keyword evidence="5" id="KW-1185">Reference proteome</keyword>
<dbReference type="KEGG" id="cpae:CPAST_c07580"/>
<dbReference type="PATRIC" id="fig|1262449.3.peg.2808"/>
<dbReference type="EMBL" id="CP009268">
    <property type="protein sequence ID" value="AJA50846.1"/>
    <property type="molecule type" value="Genomic_DNA"/>
</dbReference>
<dbReference type="EMBL" id="JPGY02000001">
    <property type="protein sequence ID" value="KRU13145.1"/>
    <property type="molecule type" value="Genomic_DNA"/>
</dbReference>
<proteinExistence type="predicted"/>
<dbReference type="InterPro" id="IPR022385">
    <property type="entry name" value="Rhs_assc_core"/>
</dbReference>
<gene>
    <name evidence="2" type="ORF">CLPA_c07580</name>
    <name evidence="3" type="ORF">CP6013_02393</name>
</gene>
<dbReference type="NCBIfam" id="TIGR03696">
    <property type="entry name" value="Rhs_assc_core"/>
    <property type="match status" value="1"/>
</dbReference>
<evidence type="ECO:0000313" key="4">
    <source>
        <dbReference type="Proteomes" id="UP000028042"/>
    </source>
</evidence>
<evidence type="ECO:0000313" key="5">
    <source>
        <dbReference type="Proteomes" id="UP000030905"/>
    </source>
</evidence>
<sequence>MYYLNARYYNAEWGRFINADAYGGNVGDLLSHNMFAYCMNNPVNMSDPSGNWPSFSGNWPSFSGNWPSFSGIIKAAKSVVKNIVKTVVTVVVKASTAVVKSVKSTVSRIMNNPYLKGSTSGGIDKAGEHAAKKYISKTTRGFVSTGKLTIQKYVTTPGAAARAAKFTAKKVGVGSVIFTGIDMYESASDKKYVGAGINFLAGAIGVGAGMILGAVGGIAISFGLPVLAVGAGVFVAGVVVGVFIDKGANAITDWYYRRKEKNGS</sequence>
<organism evidence="2 5">
    <name type="scientific">Clostridium pasteurianum DSM 525 = ATCC 6013</name>
    <dbReference type="NCBI Taxonomy" id="1262449"/>
    <lineage>
        <taxon>Bacteria</taxon>
        <taxon>Bacillati</taxon>
        <taxon>Bacillota</taxon>
        <taxon>Clostridia</taxon>
        <taxon>Eubacteriales</taxon>
        <taxon>Clostridiaceae</taxon>
        <taxon>Clostridium</taxon>
    </lineage>
</organism>
<accession>A0A0H3J4K2</accession>